<evidence type="ECO:0000313" key="2">
    <source>
        <dbReference type="EMBL" id="MBP2412605.1"/>
    </source>
</evidence>
<keyword evidence="3" id="KW-1185">Reference proteome</keyword>
<gene>
    <name evidence="2" type="ORF">JOF48_001404</name>
</gene>
<feature type="transmembrane region" description="Helical" evidence="1">
    <location>
        <begin position="12"/>
        <end position="33"/>
    </location>
</feature>
<dbReference type="PROSITE" id="PS51257">
    <property type="entry name" value="PROKAR_LIPOPROTEIN"/>
    <property type="match status" value="1"/>
</dbReference>
<comment type="caution">
    <text evidence="2">The sequence shown here is derived from an EMBL/GenBank/DDBJ whole genome shotgun (WGS) entry which is preliminary data.</text>
</comment>
<evidence type="ECO:0000256" key="1">
    <source>
        <dbReference type="SAM" id="Phobius"/>
    </source>
</evidence>
<keyword evidence="2" id="KW-0378">Hydrolase</keyword>
<accession>A0ABS4YVH3</accession>
<name>A0ABS4YVH3_9MICC</name>
<reference evidence="2 3" key="1">
    <citation type="submission" date="2021-03" db="EMBL/GenBank/DDBJ databases">
        <title>Sequencing the genomes of 1000 actinobacteria strains.</title>
        <authorList>
            <person name="Klenk H.-P."/>
        </authorList>
    </citation>
    <scope>NUCLEOTIDE SEQUENCE [LARGE SCALE GENOMIC DNA]</scope>
    <source>
        <strain evidence="2 3">DSM 16005</strain>
    </source>
</reference>
<feature type="transmembrane region" description="Helical" evidence="1">
    <location>
        <begin position="75"/>
        <end position="98"/>
    </location>
</feature>
<dbReference type="Proteomes" id="UP000711614">
    <property type="component" value="Unassembled WGS sequence"/>
</dbReference>
<dbReference type="RefSeq" id="WP_209678876.1">
    <property type="nucleotide sequence ID" value="NZ_JAGIOI010000001.1"/>
</dbReference>
<keyword evidence="2" id="KW-0645">Protease</keyword>
<keyword evidence="1" id="KW-1133">Transmembrane helix</keyword>
<organism evidence="2 3">
    <name type="scientific">Arthrobacter stackebrandtii</name>
    <dbReference type="NCBI Taxonomy" id="272161"/>
    <lineage>
        <taxon>Bacteria</taxon>
        <taxon>Bacillati</taxon>
        <taxon>Actinomycetota</taxon>
        <taxon>Actinomycetes</taxon>
        <taxon>Micrococcales</taxon>
        <taxon>Micrococcaceae</taxon>
        <taxon>Arthrobacter</taxon>
    </lineage>
</organism>
<dbReference type="EMBL" id="JAGIOI010000001">
    <property type="protein sequence ID" value="MBP2412605.1"/>
    <property type="molecule type" value="Genomic_DNA"/>
</dbReference>
<dbReference type="GO" id="GO:0006508">
    <property type="term" value="P:proteolysis"/>
    <property type="evidence" value="ECO:0007669"/>
    <property type="project" value="UniProtKB-KW"/>
</dbReference>
<keyword evidence="1" id="KW-0472">Membrane</keyword>
<protein>
    <submittedName>
        <fullName evidence="2">Membrane protein implicated in regulation of membrane protease activity</fullName>
    </submittedName>
</protein>
<evidence type="ECO:0000313" key="3">
    <source>
        <dbReference type="Proteomes" id="UP000711614"/>
    </source>
</evidence>
<keyword evidence="1" id="KW-0812">Transmembrane</keyword>
<dbReference type="GO" id="GO:0008233">
    <property type="term" value="F:peptidase activity"/>
    <property type="evidence" value="ECO:0007669"/>
    <property type="project" value="UniProtKB-KW"/>
</dbReference>
<feature type="transmembrane region" description="Helical" evidence="1">
    <location>
        <begin position="110"/>
        <end position="131"/>
    </location>
</feature>
<feature type="transmembrane region" description="Helical" evidence="1">
    <location>
        <begin position="39"/>
        <end position="63"/>
    </location>
</feature>
<sequence>MMKGDNISDTANWLVRVIPLFFSVLAAACGLLLPRIEGLYVLGCALAAAFALAVPLSYAVLSARPRPQDRGIRTFMMVALSVLGALSAVMAGVLLSFGSSAGAAGDIGGMFLWLASTGVLLLLTVFAAVFWPKGSRVASP</sequence>
<proteinExistence type="predicted"/>